<dbReference type="HOGENOM" id="CLU_826694_0_0_1"/>
<dbReference type="OMA" id="IPDSMDQ"/>
<feature type="compositionally biased region" description="Acidic residues" evidence="1">
    <location>
        <begin position="269"/>
        <end position="278"/>
    </location>
</feature>
<proteinExistence type="predicted"/>
<evidence type="ECO:0000313" key="4">
    <source>
        <dbReference type="Proteomes" id="UP000005222"/>
    </source>
</evidence>
<dbReference type="STRING" id="559304.G8YV41"/>
<organism evidence="3 4">
    <name type="scientific">Pichia sorbitophila (strain ATCC MYA-4447 / BCRC 22081 / CBS 7064 / NBRC 10061 / NRRL Y-12695)</name>
    <name type="common">Hybrid yeast</name>
    <dbReference type="NCBI Taxonomy" id="559304"/>
    <lineage>
        <taxon>Eukaryota</taxon>
        <taxon>Fungi</taxon>
        <taxon>Dikarya</taxon>
        <taxon>Ascomycota</taxon>
        <taxon>Saccharomycotina</taxon>
        <taxon>Pichiomycetes</taxon>
        <taxon>Debaryomycetaceae</taxon>
        <taxon>Millerozyma</taxon>
    </lineage>
</organism>
<dbReference type="OrthoDB" id="3998262at2759"/>
<dbReference type="Pfam" id="PF09816">
    <property type="entry name" value="EAF"/>
    <property type="match status" value="1"/>
</dbReference>
<feature type="compositionally biased region" description="Polar residues" evidence="1">
    <location>
        <begin position="169"/>
        <end position="184"/>
    </location>
</feature>
<evidence type="ECO:0000256" key="1">
    <source>
        <dbReference type="SAM" id="MobiDB-lite"/>
    </source>
</evidence>
<keyword evidence="4" id="KW-1185">Reference proteome</keyword>
<feature type="region of interest" description="Disordered" evidence="1">
    <location>
        <begin position="128"/>
        <end position="336"/>
    </location>
</feature>
<feature type="compositionally biased region" description="Basic and acidic residues" evidence="1">
    <location>
        <begin position="185"/>
        <end position="203"/>
    </location>
</feature>
<evidence type="ECO:0000313" key="3">
    <source>
        <dbReference type="EMBL" id="CCE72724.1"/>
    </source>
</evidence>
<sequence>MQIADGEYDIDISCLQDSVAASDTEEYFALRYGFVPDSMDKGQSVNLYESENEYILEAKSTDNNSEKSILFEGNIQRYQPKNRGPGDNYILTMSLDGKSMALKKLDSMIRMNKTRNAHKLQSQIDMISKGKSTPPAASFPAPVPTPVPEKSQSKSKLVQHVASKRLPAKNSNDKNGNSDGASSEKSVRSKETPKSLVRDDKPPSKRAAVGAGQLENDDDDFRDLENELEEVLEEENQEDAESKLPSNISTSNNSASSRQQPQTEPPNNDNDDSEDESMEYMANPFTSNLRIEHDDPEETNNSYSRFQVSNNNGKKPMSLKDLVGSNADDPSSSEEE</sequence>
<dbReference type="EMBL" id="FO082059">
    <property type="protein sequence ID" value="CCE72724.1"/>
    <property type="molecule type" value="Genomic_DNA"/>
</dbReference>
<feature type="compositionally biased region" description="Low complexity" evidence="1">
    <location>
        <begin position="246"/>
        <end position="257"/>
    </location>
</feature>
<dbReference type="InterPro" id="IPR019194">
    <property type="entry name" value="Tscrpt_elong_fac_Eaf_N"/>
</dbReference>
<gene>
    <name evidence="3" type="primary">Piso0_000316</name>
    <name evidence="3" type="ORF">GNLVRS01_PISO0A06666g</name>
</gene>
<evidence type="ECO:0000259" key="2">
    <source>
        <dbReference type="Pfam" id="PF09816"/>
    </source>
</evidence>
<protein>
    <submittedName>
        <fullName evidence="3">Piso0_000316 protein</fullName>
    </submittedName>
</protein>
<reference evidence="3 4" key="1">
    <citation type="journal article" date="2012" name="G3 (Bethesda)">
        <title>Pichia sorbitophila, an interspecies yeast hybrid reveals early steps of genome resolution following polyploidization.</title>
        <authorList>
            <person name="Leh Louis V."/>
            <person name="Despons L."/>
            <person name="Friedrich A."/>
            <person name="Martin T."/>
            <person name="Durrens P."/>
            <person name="Casaregola S."/>
            <person name="Neuveglise C."/>
            <person name="Fairhead C."/>
            <person name="Marck C."/>
            <person name="Cruz J.A."/>
            <person name="Straub M.L."/>
            <person name="Kugler V."/>
            <person name="Sacerdot C."/>
            <person name="Uzunov Z."/>
            <person name="Thierry A."/>
            <person name="Weiss S."/>
            <person name="Bleykasten C."/>
            <person name="De Montigny J."/>
            <person name="Jacques N."/>
            <person name="Jung P."/>
            <person name="Lemaire M."/>
            <person name="Mallet S."/>
            <person name="Morel G."/>
            <person name="Richard G.F."/>
            <person name="Sarkar A."/>
            <person name="Savel G."/>
            <person name="Schacherer J."/>
            <person name="Seret M.L."/>
            <person name="Talla E."/>
            <person name="Samson G."/>
            <person name="Jubin C."/>
            <person name="Poulain J."/>
            <person name="Vacherie B."/>
            <person name="Barbe V."/>
            <person name="Pelletier E."/>
            <person name="Sherman D.J."/>
            <person name="Westhof E."/>
            <person name="Weissenbach J."/>
            <person name="Baret P.V."/>
            <person name="Wincker P."/>
            <person name="Gaillardin C."/>
            <person name="Dujon B."/>
            <person name="Souciet J.L."/>
        </authorList>
    </citation>
    <scope>NUCLEOTIDE SEQUENCE [LARGE SCALE GENOMIC DNA]</scope>
    <source>
        <strain evidence="4">ATCC MYA-4447 / BCRC 22081 / CBS 7064 / NBRC 10061 / NRRL Y-12695</strain>
    </source>
</reference>
<accession>G8YV41</accession>
<dbReference type="Proteomes" id="UP000005222">
    <property type="component" value="Chromosome A"/>
</dbReference>
<dbReference type="eggNOG" id="ENOG502SEGQ">
    <property type="taxonomic scope" value="Eukaryota"/>
</dbReference>
<feature type="domain" description="Transcription elongation factor Eaf N-terminal" evidence="2">
    <location>
        <begin position="8"/>
        <end position="116"/>
    </location>
</feature>
<feature type="compositionally biased region" description="Polar residues" evidence="1">
    <location>
        <begin position="299"/>
        <end position="313"/>
    </location>
</feature>
<dbReference type="AlphaFoldDB" id="G8YV41"/>
<dbReference type="InParanoid" id="G8YV41"/>
<feature type="compositionally biased region" description="Acidic residues" evidence="1">
    <location>
        <begin position="215"/>
        <end position="239"/>
    </location>
</feature>
<name>G8YV41_PICSO</name>